<organism evidence="2 3">
    <name type="scientific">Methanoplanus endosymbiosus</name>
    <dbReference type="NCBI Taxonomy" id="33865"/>
    <lineage>
        <taxon>Archaea</taxon>
        <taxon>Methanobacteriati</taxon>
        <taxon>Methanobacteriota</taxon>
        <taxon>Stenosarchaea group</taxon>
        <taxon>Methanomicrobia</taxon>
        <taxon>Methanomicrobiales</taxon>
        <taxon>Methanomicrobiaceae</taxon>
        <taxon>Methanoplanus</taxon>
    </lineage>
</organism>
<proteinExistence type="predicted"/>
<keyword evidence="3" id="KW-1185">Reference proteome</keyword>
<evidence type="ECO:0000313" key="3">
    <source>
        <dbReference type="Proteomes" id="UP001060368"/>
    </source>
</evidence>
<dbReference type="PANTHER" id="PTHR34293">
    <property type="entry name" value="HTH-TYPE TRANSCRIPTIONAL REGULATOR TRMBL2"/>
    <property type="match status" value="1"/>
</dbReference>
<evidence type="ECO:0000259" key="1">
    <source>
        <dbReference type="Pfam" id="PF01978"/>
    </source>
</evidence>
<dbReference type="Pfam" id="PF01978">
    <property type="entry name" value="TrmB"/>
    <property type="match status" value="1"/>
</dbReference>
<dbReference type="InterPro" id="IPR002831">
    <property type="entry name" value="Tscrpt_reg_TrmB_N"/>
</dbReference>
<gene>
    <name evidence="2" type="ORF">L6E24_02960</name>
</gene>
<dbReference type="KEGG" id="mend:L6E24_02960"/>
<dbReference type="InterPro" id="IPR051797">
    <property type="entry name" value="TrmB-like"/>
</dbReference>
<dbReference type="InterPro" id="IPR036388">
    <property type="entry name" value="WH-like_DNA-bd_sf"/>
</dbReference>
<dbReference type="PANTHER" id="PTHR34293:SF1">
    <property type="entry name" value="HTH-TYPE TRANSCRIPTIONAL REGULATOR TRMBL2"/>
    <property type="match status" value="1"/>
</dbReference>
<dbReference type="GeneID" id="74306621"/>
<evidence type="ECO:0000313" key="2">
    <source>
        <dbReference type="EMBL" id="UUX93097.1"/>
    </source>
</evidence>
<dbReference type="Gene3D" id="1.10.10.10">
    <property type="entry name" value="Winged helix-like DNA-binding domain superfamily/Winged helix DNA-binding domain"/>
    <property type="match status" value="1"/>
</dbReference>
<dbReference type="AlphaFoldDB" id="A0A9E7PSR9"/>
<dbReference type="RefSeq" id="WP_257743238.1">
    <property type="nucleotide sequence ID" value="NZ_CP096115.1"/>
</dbReference>
<accession>A0A9E7PSR9</accession>
<dbReference type="InterPro" id="IPR036390">
    <property type="entry name" value="WH_DNA-bd_sf"/>
</dbReference>
<dbReference type="SUPFAM" id="SSF46785">
    <property type="entry name" value="Winged helix' DNA-binding domain"/>
    <property type="match status" value="1"/>
</dbReference>
<sequence>MKNKVIETLKTLGLTEYESKAYVSIVGLGISSAREIHENSGVPLGRIYSVLKSLADKGFIDVQEGNPAFYSSSDPSMILNSFRMGINKDIDDSIKYLGDLHFDTKPISPFWTIRSEWSIKNRLKSLILNANKEIIFIVEDFNTFRWAQKDVVKAKKRLNIEIYADNKSDFEGTGLRVSEYSESWRKFTREFDLKLEEIGDRRPGFSGQAMKDKLVMIIDESTAFAIYSTEDEVFGTVIMMPALVYMLKVNIKFLEDDVT</sequence>
<reference evidence="2" key="1">
    <citation type="submission" date="2022-04" db="EMBL/GenBank/DDBJ databases">
        <title>Complete genome of Methanoplanus endosymbiosus DSM 3599.</title>
        <authorList>
            <person name="Chen S.-C."/>
            <person name="You Y.-T."/>
            <person name="Zhou Y.-Z."/>
            <person name="Lai M.-C."/>
        </authorList>
    </citation>
    <scope>NUCLEOTIDE SEQUENCE</scope>
    <source>
        <strain evidence="2">DSM 3599</strain>
    </source>
</reference>
<protein>
    <submittedName>
        <fullName evidence="2">TrmB family transcriptional regulator</fullName>
    </submittedName>
</protein>
<name>A0A9E7PSR9_9EURY</name>
<dbReference type="EMBL" id="CP096115">
    <property type="protein sequence ID" value="UUX93097.1"/>
    <property type="molecule type" value="Genomic_DNA"/>
</dbReference>
<feature type="domain" description="Transcription regulator TrmB N-terminal" evidence="1">
    <location>
        <begin position="9"/>
        <end position="75"/>
    </location>
</feature>
<dbReference type="Proteomes" id="UP001060368">
    <property type="component" value="Chromosome"/>
</dbReference>